<organismHost>
    <name type="scientific">Homo sapiens</name>
    <name type="common">Human</name>
    <dbReference type="NCBI Taxonomy" id="9606"/>
</organismHost>
<keyword evidence="1" id="KW-1133">Transmembrane helix</keyword>
<dbReference type="EMBL" id="KP745656">
    <property type="protein sequence ID" value="AKI11422.1"/>
    <property type="molecule type" value="Genomic_DNA"/>
</dbReference>
<organism evidence="2 3">
    <name type="scientific">Human cytomegalovirus</name>
    <name type="common">HHV-5</name>
    <name type="synonym">Human herpesvirus 5</name>
    <dbReference type="NCBI Taxonomy" id="10359"/>
    <lineage>
        <taxon>Viruses</taxon>
        <taxon>Duplodnaviria</taxon>
        <taxon>Heunggongvirae</taxon>
        <taxon>Peploviricota</taxon>
        <taxon>Herviviricetes</taxon>
        <taxon>Herpesvirales</taxon>
        <taxon>Orthoherpesviridae</taxon>
        <taxon>Betaherpesvirinae</taxon>
        <taxon>Cytomegalovirus</taxon>
        <taxon>Cytomegalovirus humanbeta5</taxon>
    </lineage>
</organism>
<feature type="transmembrane region" description="Helical" evidence="1">
    <location>
        <begin position="194"/>
        <end position="212"/>
    </location>
</feature>
<evidence type="ECO:0000313" key="2">
    <source>
        <dbReference type="EMBL" id="AKI11422.1"/>
    </source>
</evidence>
<gene>
    <name evidence="2" type="primary">UL9</name>
</gene>
<keyword evidence="1" id="KW-0472">Membrane</keyword>
<evidence type="ECO:0000313" key="3">
    <source>
        <dbReference type="Proteomes" id="UP000100228"/>
    </source>
</evidence>
<evidence type="ECO:0000256" key="1">
    <source>
        <dbReference type="SAM" id="Phobius"/>
    </source>
</evidence>
<sequence>MTRYIWLFLWITILTYVQRSYHWNYIRTQCTPKIGHGNQNISLPPLNNSSLQDDVFEWYMDRPTVTNILCIYYHNEYRVKSNEDILYIKWQCTENHTLNLINLTEIYDRTYYFQSFKTLGQGILKPNTLCYKVSLHSTHQIHYHTTTLSPYPSKPTQKSPKTLLSLTPTNFTHIAVHYATGNVEAQHDTATSHTMWIIPLVIVITIIVLICFKFPQKAWNKFTQYRYSGMIAAT</sequence>
<keyword evidence="1" id="KW-0812">Transmembrane</keyword>
<dbReference type="Proteomes" id="UP000100228">
    <property type="component" value="Segment"/>
</dbReference>
<proteinExistence type="predicted"/>
<reference evidence="2 3" key="1">
    <citation type="journal article" date="2015" name="J. Virol.">
        <title>High-throughput analysis of human cytomegalovirus genome diversity highlights the widespread occurrence of gene-disrupting mutations and pervasive recombination.</title>
        <authorList>
            <person name="Sijmons S."/>
            <person name="Thys K."/>
            <person name="Mbong Ngwese M."/>
            <person name="Van Damme E."/>
            <person name="Dvorak J."/>
            <person name="Van Loock M."/>
            <person name="Li G."/>
            <person name="Tachezy R."/>
            <person name="Busson L."/>
            <person name="Aerssens J."/>
            <person name="Van Ranst M."/>
            <person name="Maes P."/>
        </authorList>
    </citation>
    <scope>NUCLEOTIDE SEQUENCE [LARGE SCALE GENOMIC DNA]</scope>
    <source>
        <strain evidence="2">BE/2/2013</strain>
    </source>
</reference>
<name>A0A0G2TFR5_HCMV</name>
<protein>
    <submittedName>
        <fullName evidence="2">Membrane glycoprotein UL9</fullName>
    </submittedName>
</protein>
<accession>A0A0G2TFR5</accession>